<dbReference type="Proteomes" id="UP000515312">
    <property type="component" value="Chromosome"/>
</dbReference>
<dbReference type="Gene3D" id="3.40.50.880">
    <property type="match status" value="1"/>
</dbReference>
<dbReference type="AlphaFoldDB" id="A0A7G8BLC9"/>
<dbReference type="Gene3D" id="3.20.20.80">
    <property type="entry name" value="Glycosidases"/>
    <property type="match status" value="1"/>
</dbReference>
<feature type="transmembrane region" description="Helical" evidence="1">
    <location>
        <begin position="128"/>
        <end position="148"/>
    </location>
</feature>
<gene>
    <name evidence="3" type="ORF">H7849_05145</name>
</gene>
<feature type="domain" description="Beta-galactosidase trimerisation" evidence="2">
    <location>
        <begin position="467"/>
        <end position="560"/>
    </location>
</feature>
<dbReference type="InterPro" id="IPR013738">
    <property type="entry name" value="Beta_galactosidase_Trimer"/>
</dbReference>
<keyword evidence="4" id="KW-1185">Reference proteome</keyword>
<proteinExistence type="predicted"/>
<evidence type="ECO:0000313" key="4">
    <source>
        <dbReference type="Proteomes" id="UP000515312"/>
    </source>
</evidence>
<dbReference type="InterPro" id="IPR029062">
    <property type="entry name" value="Class_I_gatase-like"/>
</dbReference>
<dbReference type="KEGG" id="adin:H7849_05145"/>
<dbReference type="SUPFAM" id="SSF51445">
    <property type="entry name" value="(Trans)glycosidases"/>
    <property type="match status" value="1"/>
</dbReference>
<keyword evidence="1" id="KW-1133">Transmembrane helix</keyword>
<dbReference type="InterPro" id="IPR028212">
    <property type="entry name" value="GHL6"/>
</dbReference>
<name>A0A7G8BLC9_9BACT</name>
<protein>
    <submittedName>
        <fullName evidence="3">Beta-galactosidase trimerization domain-containing protein</fullName>
    </submittedName>
</protein>
<dbReference type="GO" id="GO:0005975">
    <property type="term" value="P:carbohydrate metabolic process"/>
    <property type="evidence" value="ECO:0007669"/>
    <property type="project" value="InterPro"/>
</dbReference>
<evidence type="ECO:0000256" key="1">
    <source>
        <dbReference type="SAM" id="Phobius"/>
    </source>
</evidence>
<dbReference type="RefSeq" id="WP_186744706.1">
    <property type="nucleotide sequence ID" value="NZ_CP060394.1"/>
</dbReference>
<dbReference type="Pfam" id="PF14871">
    <property type="entry name" value="GHL6"/>
    <property type="match status" value="1"/>
</dbReference>
<organism evidence="3 4">
    <name type="scientific">Alloacidobacterium dinghuense</name>
    <dbReference type="NCBI Taxonomy" id="2763107"/>
    <lineage>
        <taxon>Bacteria</taxon>
        <taxon>Pseudomonadati</taxon>
        <taxon>Acidobacteriota</taxon>
        <taxon>Terriglobia</taxon>
        <taxon>Terriglobales</taxon>
        <taxon>Acidobacteriaceae</taxon>
        <taxon>Alloacidobacterium</taxon>
    </lineage>
</organism>
<dbReference type="GO" id="GO:0004565">
    <property type="term" value="F:beta-galactosidase activity"/>
    <property type="evidence" value="ECO:0007669"/>
    <property type="project" value="InterPro"/>
</dbReference>
<accession>A0A7G8BLC9</accession>
<dbReference type="CDD" id="cd03143">
    <property type="entry name" value="A4_beta-galactosidase_middle_domain"/>
    <property type="match status" value="1"/>
</dbReference>
<dbReference type="SUPFAM" id="SSF52317">
    <property type="entry name" value="Class I glutamine amidotransferase-like"/>
    <property type="match status" value="1"/>
</dbReference>
<evidence type="ECO:0000313" key="3">
    <source>
        <dbReference type="EMBL" id="QNI33349.1"/>
    </source>
</evidence>
<dbReference type="EMBL" id="CP060394">
    <property type="protein sequence ID" value="QNI33349.1"/>
    <property type="molecule type" value="Genomic_DNA"/>
</dbReference>
<reference evidence="3 4" key="1">
    <citation type="submission" date="2020-08" db="EMBL/GenBank/DDBJ databases">
        <title>Edaphobacter telluris sp. nov. and Acidobacterium dinghuensis sp. nov., two acidobacteria isolated from forest soil.</title>
        <authorList>
            <person name="Fu J."/>
            <person name="Qiu L."/>
        </authorList>
    </citation>
    <scope>NUCLEOTIDE SEQUENCE [LARGE SCALE GENOMIC DNA]</scope>
    <source>
        <strain evidence="3">4Y35</strain>
    </source>
</reference>
<evidence type="ECO:0000259" key="2">
    <source>
        <dbReference type="Pfam" id="PF08532"/>
    </source>
</evidence>
<keyword evidence="1" id="KW-0812">Transmembrane</keyword>
<dbReference type="InterPro" id="IPR017853">
    <property type="entry name" value="GH"/>
</dbReference>
<sequence>MRILGAAQKTDLRSPNTSLKSAFGFVPDQPRRYTFSADEKRNSLMLNRRAFLKTGAAALPLVAALDINLPAQTTSEATSVPNLVTLPPRLTPPDPATEPWQKKIRRVGQSNMTEHDPAVMNIEEWANYWHSAGAGIVFISVTGILAFYPSKVPFHRHGKFLNNRDFFGECVAAAKKRDMRVVARMSPDLNWGDALAAHPEWAMRNKDGSVQFNTEEPHLFKTCMFSTYMDDYVPAIMREINSLYIVDCFYTNGWPPIGSLPECHCAICSKLPPHDTTAYWHAFNDRLVDLWQKYDAIAKEKNSESFFFANLGGNVHAGPDLDRLGKIAAWFQADNQGRTSDDPAVWGCSLQGRVCNAVQNGKFAANVTAGYSTGSVRWRNASKNPAEADMWLNETLASGMVPYFHFIGSEAGFCEDRRWQKVGAEYFQWTAKHDAHLTTRRSIANIGVVIGQSTQLLYKGPAAAHSRYYMRETTHGIYETLLRGRYAFDFVHENQLEPERLSKYRALLLPNIAMLSDRQCQQIRDYVHSGGSIMASFETSLYDENLQPRSDFALADLFGISKAGDIIGTNGNAYYARIERAHAILEGFASTNWLPGAQNRVPLKPVPEPVLTVVPGFVQYPPELAYPSPNHTDEPAVVLRETGTSRIAWFPGDIERTFWLTGHGDLLRLMHNTIRWITRDESIVHVEGDGFIEIFAWETAPGYAIHLLNYTNPNAHHGWMQSTYPLGPQTISMKLPAGVKAKSVELLKAEQTIPFHIENEALRFTIPRVEDYEIAAITVA</sequence>
<keyword evidence="1" id="KW-0472">Membrane</keyword>
<dbReference type="Pfam" id="PF08532">
    <property type="entry name" value="Glyco_hydro_42M"/>
    <property type="match status" value="1"/>
</dbReference>